<protein>
    <recommendedName>
        <fullName evidence="4">C6 domain-containing protein</fullName>
    </recommendedName>
</protein>
<proteinExistence type="predicted"/>
<comment type="caution">
    <text evidence="1">The sequence shown here is derived from an EMBL/GenBank/DDBJ whole genome shotgun (WGS) entry which is preliminary data.</text>
</comment>
<evidence type="ECO:0008006" key="4">
    <source>
        <dbReference type="Google" id="ProtNLM"/>
    </source>
</evidence>
<keyword evidence="3" id="KW-1185">Reference proteome</keyword>
<sequence length="153" mass="15957">SSNLSQNIISFSDCRTCRDITIDRLANCPETGYTCDEMEPLRGAVLSASDPCRCQSLSCASRGWRLAVNGTIVDKIRCNGGQWLSSGLIAASFVCAQSGTPPTTLPPAVECTGIRAGIASDITTGLAPHVEITSLVPTVSSFSCSTGKDVAIL</sequence>
<evidence type="ECO:0000313" key="3">
    <source>
        <dbReference type="Proteomes" id="UP001432027"/>
    </source>
</evidence>
<feature type="non-terminal residue" evidence="1">
    <location>
        <position position="1"/>
    </location>
</feature>
<evidence type="ECO:0000313" key="2">
    <source>
        <dbReference type="EMBL" id="GMT08579.1"/>
    </source>
</evidence>
<feature type="non-terminal residue" evidence="1">
    <location>
        <position position="153"/>
    </location>
</feature>
<dbReference type="EMBL" id="BTSX01000004">
    <property type="protein sequence ID" value="GMS92319.1"/>
    <property type="molecule type" value="Genomic_DNA"/>
</dbReference>
<accession>A0AAV5TFQ0</accession>
<reference evidence="1" key="1">
    <citation type="submission" date="2023-10" db="EMBL/GenBank/DDBJ databases">
        <title>Genome assembly of Pristionchus species.</title>
        <authorList>
            <person name="Yoshida K."/>
            <person name="Sommer R.J."/>
        </authorList>
    </citation>
    <scope>NUCLEOTIDE SEQUENCE</scope>
    <source>
        <strain evidence="1">RS0144</strain>
    </source>
</reference>
<gene>
    <name evidence="1" type="ORF">PENTCL1PPCAC_14494</name>
    <name evidence="2" type="ORF">PENTCL1PPCAC_30753</name>
</gene>
<dbReference type="AlphaFoldDB" id="A0AAV5TFQ0"/>
<name>A0AAV5TFQ0_9BILA</name>
<organism evidence="1 3">
    <name type="scientific">Pristionchus entomophagus</name>
    <dbReference type="NCBI Taxonomy" id="358040"/>
    <lineage>
        <taxon>Eukaryota</taxon>
        <taxon>Metazoa</taxon>
        <taxon>Ecdysozoa</taxon>
        <taxon>Nematoda</taxon>
        <taxon>Chromadorea</taxon>
        <taxon>Rhabditida</taxon>
        <taxon>Rhabditina</taxon>
        <taxon>Diplogasteromorpha</taxon>
        <taxon>Diplogasteroidea</taxon>
        <taxon>Neodiplogasteridae</taxon>
        <taxon>Pristionchus</taxon>
    </lineage>
</organism>
<dbReference type="Proteomes" id="UP001432027">
    <property type="component" value="Unassembled WGS sequence"/>
</dbReference>
<evidence type="ECO:0000313" key="1">
    <source>
        <dbReference type="EMBL" id="GMS92319.1"/>
    </source>
</evidence>
<dbReference type="EMBL" id="BTSX01000126">
    <property type="protein sequence ID" value="GMT08579.1"/>
    <property type="molecule type" value="Genomic_DNA"/>
</dbReference>